<organism evidence="7">
    <name type="scientific">freshwater metagenome</name>
    <dbReference type="NCBI Taxonomy" id="449393"/>
    <lineage>
        <taxon>unclassified sequences</taxon>
        <taxon>metagenomes</taxon>
        <taxon>ecological metagenomes</taxon>
    </lineage>
</organism>
<dbReference type="InterPro" id="IPR019108">
    <property type="entry name" value="Caa3_assmbl_CtaG-rel"/>
</dbReference>
<comment type="subcellular location">
    <subcellularLocation>
        <location evidence="1">Cell membrane</location>
        <topology evidence="1">Multi-pass membrane protein</topology>
    </subcellularLocation>
</comment>
<dbReference type="GO" id="GO:0005886">
    <property type="term" value="C:plasma membrane"/>
    <property type="evidence" value="ECO:0007669"/>
    <property type="project" value="UniProtKB-SubCell"/>
</dbReference>
<evidence type="ECO:0000313" key="7">
    <source>
        <dbReference type="EMBL" id="CAB4688010.1"/>
    </source>
</evidence>
<feature type="transmembrane region" description="Helical" evidence="6">
    <location>
        <begin position="192"/>
        <end position="216"/>
    </location>
</feature>
<gene>
    <name evidence="7" type="ORF">UFOPK2366_00587</name>
    <name evidence="8" type="ORF">UFOPK2992_01090</name>
</gene>
<proteinExistence type="predicted"/>
<evidence type="ECO:0000313" key="8">
    <source>
        <dbReference type="EMBL" id="CAB4802402.1"/>
    </source>
</evidence>
<keyword evidence="5 6" id="KW-0472">Membrane</keyword>
<evidence type="ECO:0000256" key="1">
    <source>
        <dbReference type="ARBA" id="ARBA00004651"/>
    </source>
</evidence>
<name>A0A6J6NMZ3_9ZZZZ</name>
<dbReference type="Pfam" id="PF09678">
    <property type="entry name" value="Caa3_CtaG"/>
    <property type="match status" value="1"/>
</dbReference>
<evidence type="ECO:0000256" key="5">
    <source>
        <dbReference type="ARBA" id="ARBA00023136"/>
    </source>
</evidence>
<dbReference type="EMBL" id="CAFAAI010000186">
    <property type="protein sequence ID" value="CAB4802402.1"/>
    <property type="molecule type" value="Genomic_DNA"/>
</dbReference>
<evidence type="ECO:0000256" key="4">
    <source>
        <dbReference type="ARBA" id="ARBA00022989"/>
    </source>
</evidence>
<feature type="transmembrane region" description="Helical" evidence="6">
    <location>
        <begin position="12"/>
        <end position="35"/>
    </location>
</feature>
<feature type="transmembrane region" description="Helical" evidence="6">
    <location>
        <begin position="86"/>
        <end position="109"/>
    </location>
</feature>
<accession>A0A6J6NMZ3</accession>
<dbReference type="EMBL" id="CAEZXM010000085">
    <property type="protein sequence ID" value="CAB4688010.1"/>
    <property type="molecule type" value="Genomic_DNA"/>
</dbReference>
<dbReference type="AlphaFoldDB" id="A0A6J6NMZ3"/>
<evidence type="ECO:0000256" key="3">
    <source>
        <dbReference type="ARBA" id="ARBA00022692"/>
    </source>
</evidence>
<keyword evidence="2" id="KW-1003">Cell membrane</keyword>
<keyword evidence="4 6" id="KW-1133">Transmembrane helix</keyword>
<evidence type="ECO:0000256" key="6">
    <source>
        <dbReference type="SAM" id="Phobius"/>
    </source>
</evidence>
<protein>
    <submittedName>
        <fullName evidence="7">Unannotated protein</fullName>
    </submittedName>
</protein>
<feature type="transmembrane region" description="Helical" evidence="6">
    <location>
        <begin position="236"/>
        <end position="258"/>
    </location>
</feature>
<evidence type="ECO:0000256" key="2">
    <source>
        <dbReference type="ARBA" id="ARBA00022475"/>
    </source>
</evidence>
<feature type="transmembrane region" description="Helical" evidence="6">
    <location>
        <begin position="129"/>
        <end position="148"/>
    </location>
</feature>
<reference evidence="7" key="1">
    <citation type="submission" date="2020-05" db="EMBL/GenBank/DDBJ databases">
        <authorList>
            <person name="Chiriac C."/>
            <person name="Salcher M."/>
            <person name="Ghai R."/>
            <person name="Kavagutti S V."/>
        </authorList>
    </citation>
    <scope>NUCLEOTIDE SEQUENCE</scope>
</reference>
<sequence length="303" mass="34161">MLAAVDITADPWAFQLHLEVWALIAFLIGAWVYSVRVIGPRAVEPGGVVVTTRQKWLFMLTMVMLWGASDWPLHDISEQYLYSAHMLQHMILAYFLPPLALLSMPEWLLRLIVGHGRGYKFVRFMSKPAVAGVLFNLTVMITHIPGVVNTSAQIGVLHYSIHFLLVMSALLMWMPVLGPFKELHISWPARMGYLFLQSIVPTVPAGWLTFAEGPVYKHYNVPVRVWGLTVANDQQIAGAIMKVGGSFYLWGIIIYMYFGPYKDGANLDSSYIRTRGDDDMLTYEQVTSAFDKVPPAPEPERSN</sequence>
<feature type="transmembrane region" description="Helical" evidence="6">
    <location>
        <begin position="160"/>
        <end position="180"/>
    </location>
</feature>
<keyword evidence="3 6" id="KW-0812">Transmembrane</keyword>